<sequence length="102" mass="12005">MKHYIVQITSKALDDMDGIYNYIVTQLMAPETAMEQYNRIADVIEKLAFFPERIKVMESEPEVYMELRQIKIDNYSAFYIIRDNKVIVTRVLYGSSDISKKL</sequence>
<dbReference type="InterPro" id="IPR007712">
    <property type="entry name" value="RelE/ParE_toxin"/>
</dbReference>
<keyword evidence="1" id="KW-1277">Toxin-antitoxin system</keyword>
<dbReference type="Proteomes" id="UP000611629">
    <property type="component" value="Unassembled WGS sequence"/>
</dbReference>
<keyword evidence="3" id="KW-1185">Reference proteome</keyword>
<gene>
    <name evidence="2" type="ORF">HZF24_15740</name>
</gene>
<accession>A0A974BLK2</accession>
<name>A0A974BLK2_SEDHY</name>
<evidence type="ECO:0000313" key="3">
    <source>
        <dbReference type="Proteomes" id="UP000611629"/>
    </source>
</evidence>
<comment type="caution">
    <text evidence="2">The sequence shown here is derived from an EMBL/GenBank/DDBJ whole genome shotgun (WGS) entry which is preliminary data.</text>
</comment>
<dbReference type="InterPro" id="IPR035093">
    <property type="entry name" value="RelE/ParE_toxin_dom_sf"/>
</dbReference>
<dbReference type="Gene3D" id="3.30.2310.20">
    <property type="entry name" value="RelE-like"/>
    <property type="match status" value="1"/>
</dbReference>
<dbReference type="AlphaFoldDB" id="A0A974BLK2"/>
<proteinExistence type="predicted"/>
<dbReference type="RefSeq" id="WP_179239317.1">
    <property type="nucleotide sequence ID" value="NZ_JACBNQ010000024.1"/>
</dbReference>
<protein>
    <submittedName>
        <fullName evidence="2">Type II toxin-antitoxin system RelE/ParE family toxin</fullName>
    </submittedName>
</protein>
<evidence type="ECO:0000313" key="2">
    <source>
        <dbReference type="EMBL" id="NYB75600.1"/>
    </source>
</evidence>
<reference evidence="2" key="1">
    <citation type="submission" date="2020-07" db="EMBL/GenBank/DDBJ databases">
        <title>Genomic analysis of a strain of Sedimentibacter Hydroxybenzoicus DSM7310.</title>
        <authorList>
            <person name="Ma S."/>
        </authorList>
    </citation>
    <scope>NUCLEOTIDE SEQUENCE</scope>
    <source>
        <strain evidence="2">DSM 7310</strain>
    </source>
</reference>
<evidence type="ECO:0000256" key="1">
    <source>
        <dbReference type="ARBA" id="ARBA00022649"/>
    </source>
</evidence>
<organism evidence="2 3">
    <name type="scientific">Sedimentibacter hydroxybenzoicus DSM 7310</name>
    <dbReference type="NCBI Taxonomy" id="1123245"/>
    <lineage>
        <taxon>Bacteria</taxon>
        <taxon>Bacillati</taxon>
        <taxon>Bacillota</taxon>
        <taxon>Tissierellia</taxon>
        <taxon>Sedimentibacter</taxon>
    </lineage>
</organism>
<dbReference type="EMBL" id="JACBNQ010000024">
    <property type="protein sequence ID" value="NYB75600.1"/>
    <property type="molecule type" value="Genomic_DNA"/>
</dbReference>
<dbReference type="Pfam" id="PF05016">
    <property type="entry name" value="ParE_toxin"/>
    <property type="match status" value="1"/>
</dbReference>